<feature type="non-terminal residue" evidence="2">
    <location>
        <position position="1"/>
    </location>
</feature>
<organism evidence="2 3">
    <name type="scientific">Gossypium gossypioides</name>
    <name type="common">Mexican cotton</name>
    <name type="synonym">Selera gossypioides</name>
    <dbReference type="NCBI Taxonomy" id="34282"/>
    <lineage>
        <taxon>Eukaryota</taxon>
        <taxon>Viridiplantae</taxon>
        <taxon>Streptophyta</taxon>
        <taxon>Embryophyta</taxon>
        <taxon>Tracheophyta</taxon>
        <taxon>Spermatophyta</taxon>
        <taxon>Magnoliopsida</taxon>
        <taxon>eudicotyledons</taxon>
        <taxon>Gunneridae</taxon>
        <taxon>Pentapetalae</taxon>
        <taxon>rosids</taxon>
        <taxon>malvids</taxon>
        <taxon>Malvales</taxon>
        <taxon>Malvaceae</taxon>
        <taxon>Malvoideae</taxon>
        <taxon>Gossypium</taxon>
    </lineage>
</organism>
<gene>
    <name evidence="2" type="ORF">Gogos_020377</name>
</gene>
<reference evidence="2 3" key="1">
    <citation type="journal article" date="2019" name="Genome Biol. Evol.">
        <title>Insights into the evolution of the New World diploid cottons (Gossypium, subgenus Houzingenia) based on genome sequencing.</title>
        <authorList>
            <person name="Grover C.E."/>
            <person name="Arick M.A. 2nd"/>
            <person name="Thrash A."/>
            <person name="Conover J.L."/>
            <person name="Sanders W.S."/>
            <person name="Peterson D.G."/>
            <person name="Frelichowski J.E."/>
            <person name="Scheffler J.A."/>
            <person name="Scheffler B.E."/>
            <person name="Wendel J.F."/>
        </authorList>
    </citation>
    <scope>NUCLEOTIDE SEQUENCE [LARGE SCALE GENOMIC DNA]</scope>
    <source>
        <strain evidence="2">5</strain>
        <tissue evidence="2">Leaf</tissue>
    </source>
</reference>
<comment type="caution">
    <text evidence="2">The sequence shown here is derived from an EMBL/GenBank/DDBJ whole genome shotgun (WGS) entry which is preliminary data.</text>
</comment>
<accession>A0A7J9D3E5</accession>
<proteinExistence type="predicted"/>
<dbReference type="AlphaFoldDB" id="A0A7J9D3E5"/>
<evidence type="ECO:0000313" key="2">
    <source>
        <dbReference type="EMBL" id="MBA0755074.1"/>
    </source>
</evidence>
<name>A0A7J9D3E5_GOSGO</name>
<dbReference type="Proteomes" id="UP000593579">
    <property type="component" value="Unassembled WGS sequence"/>
</dbReference>
<feature type="compositionally biased region" description="Low complexity" evidence="1">
    <location>
        <begin position="13"/>
        <end position="23"/>
    </location>
</feature>
<keyword evidence="3" id="KW-1185">Reference proteome</keyword>
<dbReference type="EMBL" id="JABEZY010267424">
    <property type="protein sequence ID" value="MBA0755074.1"/>
    <property type="molecule type" value="Genomic_DNA"/>
</dbReference>
<feature type="region of interest" description="Disordered" evidence="1">
    <location>
        <begin position="1"/>
        <end position="23"/>
    </location>
</feature>
<evidence type="ECO:0000256" key="1">
    <source>
        <dbReference type="SAM" id="MobiDB-lite"/>
    </source>
</evidence>
<sequence>MPLKKRSRTDAHSAIPSSGSSSSISECFRVLETMNFHYLQTLRDWQWIDFIKIHSLIFENLVRAFYSNVKLEHDESDKFVIVVNSYLMNTLVTPSTRPDSPGPDF</sequence>
<protein>
    <submittedName>
        <fullName evidence="2">Uncharacterized protein</fullName>
    </submittedName>
</protein>
<evidence type="ECO:0000313" key="3">
    <source>
        <dbReference type="Proteomes" id="UP000593579"/>
    </source>
</evidence>